<dbReference type="EMBL" id="CAWYQH010000174">
    <property type="protein sequence ID" value="CAK8698453.1"/>
    <property type="molecule type" value="Genomic_DNA"/>
</dbReference>
<keyword evidence="3" id="KW-1185">Reference proteome</keyword>
<evidence type="ECO:0000313" key="3">
    <source>
        <dbReference type="Proteomes" id="UP001642483"/>
    </source>
</evidence>
<evidence type="ECO:0000313" key="2">
    <source>
        <dbReference type="EMBL" id="CAK8698453.1"/>
    </source>
</evidence>
<protein>
    <submittedName>
        <fullName evidence="2">Uncharacterized protein</fullName>
    </submittedName>
</protein>
<comment type="caution">
    <text evidence="2">The sequence shown here is derived from an EMBL/GenBank/DDBJ whole genome shotgun (WGS) entry which is preliminary data.</text>
</comment>
<accession>A0ABP0H392</accession>
<keyword evidence="1" id="KW-0732">Signal</keyword>
<gene>
    <name evidence="2" type="ORF">CVLEPA_LOCUS31897</name>
</gene>
<proteinExistence type="predicted"/>
<sequence length="542" mass="58166">MHLLLFICCSLLMVKVFGQNCPPGTPVATCLPLPCRIASCPGRPDAVCRNNFCGRCSTSFIDRRGNELNDFQCCPNLLTLSCFANRCERASCPGEPNALCVQNRCDCGVRFYNVETGRFLSEQECNRDDEPQSECPTGVPVASCRPLPCLLATCPGVPGATCTNNFCNGCSAVFRDSNGNELDDSRCCPNLAALSCPSNRCQRASCPGVLEAQCFPNRCDCGVTFVNSAGSILTDEQCNRIQCRPDEPQASCSPLPCLLASCPGVPDATCINSFCSGCSAVFRDRRGIVLSDSQCCPNLPALTCAANRCQTASCPGVPDARCFPNRCDCGVTFVDSSGNVVTMQQCFPVDRRCSQTSYPIACTRISQTCPQQCPRGRICCPRNCEQFCAIPVSTCEPVVDPKADIEFTLSCSNGDRQGSTCIAKCPDGQTLVGGPARTQCLGSFGFFTRRAPTWRQGTLTNAKCEVRPTTTSRSCSNLANCLVRNTNLCGLRTCSAFPGAICVPDPCTCSYNFYFGGLKIPRNFCSSSSFNTGSLLSSFLGR</sequence>
<name>A0ABP0H392_CLALP</name>
<feature type="chain" id="PRO_5045432677" evidence="1">
    <location>
        <begin position="19"/>
        <end position="542"/>
    </location>
</feature>
<reference evidence="2 3" key="1">
    <citation type="submission" date="2024-02" db="EMBL/GenBank/DDBJ databases">
        <authorList>
            <person name="Daric V."/>
            <person name="Darras S."/>
        </authorList>
    </citation>
    <scope>NUCLEOTIDE SEQUENCE [LARGE SCALE GENOMIC DNA]</scope>
</reference>
<feature type="signal peptide" evidence="1">
    <location>
        <begin position="1"/>
        <end position="18"/>
    </location>
</feature>
<dbReference type="Proteomes" id="UP001642483">
    <property type="component" value="Unassembled WGS sequence"/>
</dbReference>
<evidence type="ECO:0000256" key="1">
    <source>
        <dbReference type="SAM" id="SignalP"/>
    </source>
</evidence>
<organism evidence="2 3">
    <name type="scientific">Clavelina lepadiformis</name>
    <name type="common">Light-bulb sea squirt</name>
    <name type="synonym">Ascidia lepadiformis</name>
    <dbReference type="NCBI Taxonomy" id="159417"/>
    <lineage>
        <taxon>Eukaryota</taxon>
        <taxon>Metazoa</taxon>
        <taxon>Chordata</taxon>
        <taxon>Tunicata</taxon>
        <taxon>Ascidiacea</taxon>
        <taxon>Aplousobranchia</taxon>
        <taxon>Clavelinidae</taxon>
        <taxon>Clavelina</taxon>
    </lineage>
</organism>